<dbReference type="EMBL" id="KZ772698">
    <property type="protein sequence ID" value="PTQ43272.1"/>
    <property type="molecule type" value="Genomic_DNA"/>
</dbReference>
<evidence type="ECO:0000313" key="2">
    <source>
        <dbReference type="Proteomes" id="UP000244005"/>
    </source>
</evidence>
<dbReference type="Gramene" id="Mp2g12360.1">
    <property type="protein sequence ID" value="Mp2g12360.1.cds1"/>
    <property type="gene ID" value="Mp2g12360"/>
</dbReference>
<dbReference type="AlphaFoldDB" id="A0A2R6XB32"/>
<dbReference type="Proteomes" id="UP000244005">
    <property type="component" value="Unassembled WGS sequence"/>
</dbReference>
<proteinExistence type="predicted"/>
<organism evidence="1 2">
    <name type="scientific">Marchantia polymorpha</name>
    <name type="common">Common liverwort</name>
    <name type="synonym">Marchantia aquatica</name>
    <dbReference type="NCBI Taxonomy" id="3197"/>
    <lineage>
        <taxon>Eukaryota</taxon>
        <taxon>Viridiplantae</taxon>
        <taxon>Streptophyta</taxon>
        <taxon>Embryophyta</taxon>
        <taxon>Marchantiophyta</taxon>
        <taxon>Marchantiopsida</taxon>
        <taxon>Marchantiidae</taxon>
        <taxon>Marchantiales</taxon>
        <taxon>Marchantiaceae</taxon>
        <taxon>Marchantia</taxon>
    </lineage>
</organism>
<gene>
    <name evidence="1" type="ORF">MARPO_0026s0135</name>
</gene>
<keyword evidence="2" id="KW-1185">Reference proteome</keyword>
<name>A0A2R6XB32_MARPO</name>
<evidence type="ECO:0000313" key="1">
    <source>
        <dbReference type="EMBL" id="PTQ43272.1"/>
    </source>
</evidence>
<protein>
    <submittedName>
        <fullName evidence="1">Uncharacterized protein</fullName>
    </submittedName>
</protein>
<sequence>MQGKEYRFRASDNLVNMSSHVLQIGNRGESLKLSCPYRRSSAILDSKSSLLFQCRQQSVQGFRFRKR</sequence>
<reference evidence="2" key="1">
    <citation type="journal article" date="2017" name="Cell">
        <title>Insights into land plant evolution garnered from the Marchantia polymorpha genome.</title>
        <authorList>
            <person name="Bowman J.L."/>
            <person name="Kohchi T."/>
            <person name="Yamato K.T."/>
            <person name="Jenkins J."/>
            <person name="Shu S."/>
            <person name="Ishizaki K."/>
            <person name="Yamaoka S."/>
            <person name="Nishihama R."/>
            <person name="Nakamura Y."/>
            <person name="Berger F."/>
            <person name="Adam C."/>
            <person name="Aki S.S."/>
            <person name="Althoff F."/>
            <person name="Araki T."/>
            <person name="Arteaga-Vazquez M.A."/>
            <person name="Balasubrmanian S."/>
            <person name="Barry K."/>
            <person name="Bauer D."/>
            <person name="Boehm C.R."/>
            <person name="Briginshaw L."/>
            <person name="Caballero-Perez J."/>
            <person name="Catarino B."/>
            <person name="Chen F."/>
            <person name="Chiyoda S."/>
            <person name="Chovatia M."/>
            <person name="Davies K.M."/>
            <person name="Delmans M."/>
            <person name="Demura T."/>
            <person name="Dierschke T."/>
            <person name="Dolan L."/>
            <person name="Dorantes-Acosta A.E."/>
            <person name="Eklund D.M."/>
            <person name="Florent S.N."/>
            <person name="Flores-Sandoval E."/>
            <person name="Fujiyama A."/>
            <person name="Fukuzawa H."/>
            <person name="Galik B."/>
            <person name="Grimanelli D."/>
            <person name="Grimwood J."/>
            <person name="Grossniklaus U."/>
            <person name="Hamada T."/>
            <person name="Haseloff J."/>
            <person name="Hetherington A.J."/>
            <person name="Higo A."/>
            <person name="Hirakawa Y."/>
            <person name="Hundley H.N."/>
            <person name="Ikeda Y."/>
            <person name="Inoue K."/>
            <person name="Inoue S.I."/>
            <person name="Ishida S."/>
            <person name="Jia Q."/>
            <person name="Kakita M."/>
            <person name="Kanazawa T."/>
            <person name="Kawai Y."/>
            <person name="Kawashima T."/>
            <person name="Kennedy M."/>
            <person name="Kinose K."/>
            <person name="Kinoshita T."/>
            <person name="Kohara Y."/>
            <person name="Koide E."/>
            <person name="Komatsu K."/>
            <person name="Kopischke S."/>
            <person name="Kubo M."/>
            <person name="Kyozuka J."/>
            <person name="Lagercrantz U."/>
            <person name="Lin S.S."/>
            <person name="Lindquist E."/>
            <person name="Lipzen A.M."/>
            <person name="Lu C.W."/>
            <person name="De Luna E."/>
            <person name="Martienssen R.A."/>
            <person name="Minamino N."/>
            <person name="Mizutani M."/>
            <person name="Mizutani M."/>
            <person name="Mochizuki N."/>
            <person name="Monte I."/>
            <person name="Mosher R."/>
            <person name="Nagasaki H."/>
            <person name="Nakagami H."/>
            <person name="Naramoto S."/>
            <person name="Nishitani K."/>
            <person name="Ohtani M."/>
            <person name="Okamoto T."/>
            <person name="Okumura M."/>
            <person name="Phillips J."/>
            <person name="Pollak B."/>
            <person name="Reinders A."/>
            <person name="Rovekamp M."/>
            <person name="Sano R."/>
            <person name="Sawa S."/>
            <person name="Schmid M.W."/>
            <person name="Shirakawa M."/>
            <person name="Solano R."/>
            <person name="Spunde A."/>
            <person name="Suetsugu N."/>
            <person name="Sugano S."/>
            <person name="Sugiyama A."/>
            <person name="Sun R."/>
            <person name="Suzuki Y."/>
            <person name="Takenaka M."/>
            <person name="Takezawa D."/>
            <person name="Tomogane H."/>
            <person name="Tsuzuki M."/>
            <person name="Ueda T."/>
            <person name="Umeda M."/>
            <person name="Ward J.M."/>
            <person name="Watanabe Y."/>
            <person name="Yazaki K."/>
            <person name="Yokoyama R."/>
            <person name="Yoshitake Y."/>
            <person name="Yotsui I."/>
            <person name="Zachgo S."/>
            <person name="Schmutz J."/>
        </authorList>
    </citation>
    <scope>NUCLEOTIDE SEQUENCE [LARGE SCALE GENOMIC DNA]</scope>
    <source>
        <strain evidence="2">Tak-1</strain>
    </source>
</reference>
<accession>A0A2R6XB32</accession>